<evidence type="ECO:0000259" key="5">
    <source>
        <dbReference type="Pfam" id="PF01814"/>
    </source>
</evidence>
<protein>
    <submittedName>
        <fullName evidence="6">Hemerythrin</fullName>
    </submittedName>
</protein>
<keyword evidence="3" id="KW-0479">Metal-binding</keyword>
<dbReference type="InterPro" id="IPR012312">
    <property type="entry name" value="Hemerythrin-like"/>
</dbReference>
<keyword evidence="7" id="KW-1185">Reference proteome</keyword>
<dbReference type="Gene3D" id="1.20.120.50">
    <property type="entry name" value="Hemerythrin-like"/>
    <property type="match status" value="1"/>
</dbReference>
<feature type="domain" description="Hemerythrin-like" evidence="5">
    <location>
        <begin position="13"/>
        <end position="123"/>
    </location>
</feature>
<dbReference type="Pfam" id="PF01814">
    <property type="entry name" value="Hemerythrin"/>
    <property type="match status" value="1"/>
</dbReference>
<dbReference type="Proteomes" id="UP000252707">
    <property type="component" value="Unassembled WGS sequence"/>
</dbReference>
<dbReference type="NCBIfam" id="TIGR02481">
    <property type="entry name" value="hemeryth_dom"/>
    <property type="match status" value="1"/>
</dbReference>
<evidence type="ECO:0000313" key="7">
    <source>
        <dbReference type="Proteomes" id="UP000252707"/>
    </source>
</evidence>
<dbReference type="InterPro" id="IPR050669">
    <property type="entry name" value="Hemerythrin"/>
</dbReference>
<evidence type="ECO:0000256" key="3">
    <source>
        <dbReference type="ARBA" id="ARBA00022723"/>
    </source>
</evidence>
<organism evidence="6 7">
    <name type="scientific">Thioalbus denitrificans</name>
    <dbReference type="NCBI Taxonomy" id="547122"/>
    <lineage>
        <taxon>Bacteria</taxon>
        <taxon>Pseudomonadati</taxon>
        <taxon>Pseudomonadota</taxon>
        <taxon>Gammaproteobacteria</taxon>
        <taxon>Chromatiales</taxon>
        <taxon>Ectothiorhodospiraceae</taxon>
        <taxon>Thioalbus</taxon>
    </lineage>
</organism>
<dbReference type="AlphaFoldDB" id="A0A369CHT9"/>
<accession>A0A369CHT9</accession>
<keyword evidence="4" id="KW-0408">Iron</keyword>
<sequence length="133" mass="15235">MAPRPAAGLPSVGLEPIDAEHAQAVELMDRVRQALEHTPDRVQEHLCRLTGFLLSHFQREELLMREHGFFAFPLHKAEHLRVLEGLERARGQLERGDVETARGYLQETLPEWFHNHILTMDRVTGRCLLEAIG</sequence>
<evidence type="ECO:0000313" key="6">
    <source>
        <dbReference type="EMBL" id="RCX32236.1"/>
    </source>
</evidence>
<dbReference type="InterPro" id="IPR012827">
    <property type="entry name" value="Hemerythrin_metal-bd"/>
</dbReference>
<dbReference type="GO" id="GO:0005344">
    <property type="term" value="F:oxygen carrier activity"/>
    <property type="evidence" value="ECO:0007669"/>
    <property type="project" value="UniProtKB-KW"/>
</dbReference>
<comment type="caution">
    <text evidence="6">The sequence shown here is derived from an EMBL/GenBank/DDBJ whole genome shotgun (WGS) entry which is preliminary data.</text>
</comment>
<dbReference type="RefSeq" id="WP_114279047.1">
    <property type="nucleotide sequence ID" value="NZ_QPJY01000002.1"/>
</dbReference>
<dbReference type="PANTHER" id="PTHR37164:SF1">
    <property type="entry name" value="BACTERIOHEMERYTHRIN"/>
    <property type="match status" value="1"/>
</dbReference>
<comment type="similarity">
    <text evidence="1">Belongs to the hemerythrin family.</text>
</comment>
<dbReference type="PANTHER" id="PTHR37164">
    <property type="entry name" value="BACTERIOHEMERYTHRIN"/>
    <property type="match status" value="1"/>
</dbReference>
<keyword evidence="2" id="KW-0813">Transport</keyword>
<keyword evidence="2" id="KW-0561">Oxygen transport</keyword>
<dbReference type="InterPro" id="IPR035938">
    <property type="entry name" value="Hemerythrin-like_sf"/>
</dbReference>
<dbReference type="InterPro" id="IPR016131">
    <property type="entry name" value="Haemerythrin_Fe_BS"/>
</dbReference>
<dbReference type="SUPFAM" id="SSF47188">
    <property type="entry name" value="Hemerythrin-like"/>
    <property type="match status" value="1"/>
</dbReference>
<dbReference type="CDD" id="cd12107">
    <property type="entry name" value="Hemerythrin"/>
    <property type="match status" value="1"/>
</dbReference>
<dbReference type="EMBL" id="QPJY01000002">
    <property type="protein sequence ID" value="RCX32236.1"/>
    <property type="molecule type" value="Genomic_DNA"/>
</dbReference>
<dbReference type="GO" id="GO:0046872">
    <property type="term" value="F:metal ion binding"/>
    <property type="evidence" value="ECO:0007669"/>
    <property type="project" value="UniProtKB-KW"/>
</dbReference>
<evidence type="ECO:0000256" key="2">
    <source>
        <dbReference type="ARBA" id="ARBA00022621"/>
    </source>
</evidence>
<reference evidence="6 7" key="1">
    <citation type="submission" date="2018-07" db="EMBL/GenBank/DDBJ databases">
        <title>Genomic Encyclopedia of Type Strains, Phase IV (KMG-IV): sequencing the most valuable type-strain genomes for metagenomic binning, comparative biology and taxonomic classification.</title>
        <authorList>
            <person name="Goeker M."/>
        </authorList>
    </citation>
    <scope>NUCLEOTIDE SEQUENCE [LARGE SCALE GENOMIC DNA]</scope>
    <source>
        <strain evidence="6 7">DSM 26407</strain>
    </source>
</reference>
<dbReference type="PROSITE" id="PS00550">
    <property type="entry name" value="HEMERYTHRINS"/>
    <property type="match status" value="1"/>
</dbReference>
<gene>
    <name evidence="6" type="ORF">DFQ59_102597</name>
</gene>
<dbReference type="OrthoDB" id="5296936at2"/>
<name>A0A369CHT9_9GAMM</name>
<proteinExistence type="inferred from homology"/>
<evidence type="ECO:0000256" key="4">
    <source>
        <dbReference type="ARBA" id="ARBA00023004"/>
    </source>
</evidence>
<evidence type="ECO:0000256" key="1">
    <source>
        <dbReference type="ARBA" id="ARBA00010587"/>
    </source>
</evidence>